<protein>
    <submittedName>
        <fullName evidence="1">Uncharacterized protein</fullName>
    </submittedName>
</protein>
<evidence type="ECO:0000313" key="1">
    <source>
        <dbReference type="EMBL" id="MPC73686.1"/>
    </source>
</evidence>
<evidence type="ECO:0000313" key="2">
    <source>
        <dbReference type="Proteomes" id="UP000324222"/>
    </source>
</evidence>
<name>A0A5B7HVF6_PORTR</name>
<dbReference type="Proteomes" id="UP000324222">
    <property type="component" value="Unassembled WGS sequence"/>
</dbReference>
<dbReference type="AlphaFoldDB" id="A0A5B7HVF6"/>
<dbReference type="EMBL" id="VSRR010037317">
    <property type="protein sequence ID" value="MPC73686.1"/>
    <property type="molecule type" value="Genomic_DNA"/>
</dbReference>
<reference evidence="1 2" key="1">
    <citation type="submission" date="2019-05" db="EMBL/GenBank/DDBJ databases">
        <title>Another draft genome of Portunus trituberculatus and its Hox gene families provides insights of decapod evolution.</title>
        <authorList>
            <person name="Jeong J.-H."/>
            <person name="Song I."/>
            <person name="Kim S."/>
            <person name="Choi T."/>
            <person name="Kim D."/>
            <person name="Ryu S."/>
            <person name="Kim W."/>
        </authorList>
    </citation>
    <scope>NUCLEOTIDE SEQUENCE [LARGE SCALE GENOMIC DNA]</scope>
    <source>
        <tissue evidence="1">Muscle</tissue>
    </source>
</reference>
<comment type="caution">
    <text evidence="1">The sequence shown here is derived from an EMBL/GenBank/DDBJ whole genome shotgun (WGS) entry which is preliminary data.</text>
</comment>
<accession>A0A5B7HVF6</accession>
<keyword evidence="2" id="KW-1185">Reference proteome</keyword>
<gene>
    <name evidence="1" type="ORF">E2C01_068022</name>
</gene>
<sequence>MLSTYDASNIMLIDLSRPQLSAPGQPRRLGARAGAPTPRCSVTIAVLVAITIIDKRVVYL</sequence>
<organism evidence="1 2">
    <name type="scientific">Portunus trituberculatus</name>
    <name type="common">Swimming crab</name>
    <name type="synonym">Neptunus trituberculatus</name>
    <dbReference type="NCBI Taxonomy" id="210409"/>
    <lineage>
        <taxon>Eukaryota</taxon>
        <taxon>Metazoa</taxon>
        <taxon>Ecdysozoa</taxon>
        <taxon>Arthropoda</taxon>
        <taxon>Crustacea</taxon>
        <taxon>Multicrustacea</taxon>
        <taxon>Malacostraca</taxon>
        <taxon>Eumalacostraca</taxon>
        <taxon>Eucarida</taxon>
        <taxon>Decapoda</taxon>
        <taxon>Pleocyemata</taxon>
        <taxon>Brachyura</taxon>
        <taxon>Eubrachyura</taxon>
        <taxon>Portunoidea</taxon>
        <taxon>Portunidae</taxon>
        <taxon>Portuninae</taxon>
        <taxon>Portunus</taxon>
    </lineage>
</organism>
<proteinExistence type="predicted"/>